<dbReference type="EMBL" id="CP097506">
    <property type="protein sequence ID" value="URD96892.1"/>
    <property type="molecule type" value="Genomic_DNA"/>
</dbReference>
<organism evidence="1 2">
    <name type="scientific">Musa troglodytarum</name>
    <name type="common">fe'i banana</name>
    <dbReference type="NCBI Taxonomy" id="320322"/>
    <lineage>
        <taxon>Eukaryota</taxon>
        <taxon>Viridiplantae</taxon>
        <taxon>Streptophyta</taxon>
        <taxon>Embryophyta</taxon>
        <taxon>Tracheophyta</taxon>
        <taxon>Spermatophyta</taxon>
        <taxon>Magnoliopsida</taxon>
        <taxon>Liliopsida</taxon>
        <taxon>Zingiberales</taxon>
        <taxon>Musaceae</taxon>
        <taxon>Musa</taxon>
    </lineage>
</organism>
<dbReference type="Proteomes" id="UP001055439">
    <property type="component" value="Chromosome 4"/>
</dbReference>
<evidence type="ECO:0000313" key="1">
    <source>
        <dbReference type="EMBL" id="URD96892.1"/>
    </source>
</evidence>
<reference evidence="1" key="1">
    <citation type="submission" date="2022-05" db="EMBL/GenBank/DDBJ databases">
        <title>The Musa troglodytarum L. genome provides insights into the mechanism of non-climacteric behaviour and enrichment of carotenoids.</title>
        <authorList>
            <person name="Wang J."/>
        </authorList>
    </citation>
    <scope>NUCLEOTIDE SEQUENCE</scope>
    <source>
        <tissue evidence="1">Leaf</tissue>
    </source>
</reference>
<keyword evidence="2" id="KW-1185">Reference proteome</keyword>
<dbReference type="AlphaFoldDB" id="A0A9E7FKT4"/>
<sequence length="164" mass="18348">MRPSWAQGTLVYDVMWLALREPYLERPPRFLWRDSASDVQNRGKLGHRGRGSGMRRPPGLASGRHVCRCRVGPRQGRTRLGPGVGRCPEADGTAGPRCRAADLHALTQLLHPVPVDPWPSKSRASPINWPSRCPQRSSFHLRLASLELSSFLPPPLLLVTRLRL</sequence>
<gene>
    <name evidence="1" type="ORF">MUK42_29765</name>
</gene>
<accession>A0A9E7FKT4</accession>
<proteinExistence type="predicted"/>
<evidence type="ECO:0000313" key="2">
    <source>
        <dbReference type="Proteomes" id="UP001055439"/>
    </source>
</evidence>
<name>A0A9E7FKT4_9LILI</name>
<protein>
    <submittedName>
        <fullName evidence="1">Uncharacterized protein</fullName>
    </submittedName>
</protein>